<dbReference type="InterPro" id="IPR031596">
    <property type="entry name" value="MaAIMP_sms"/>
</dbReference>
<reference evidence="3" key="2">
    <citation type="journal article" date="2014" name="Int. J. Syst. Evol. Microbiol.">
        <title>Complete genome of a new Firmicutes species belonging to the dominant human colonic microbiota ('Ruminococcus bicirculans') reveals two chromosomes and a selective capacity to utilize plant glucans.</title>
        <authorList>
            <consortium name="NISC Comparative Sequencing Program"/>
            <person name="Wegmann U."/>
            <person name="Louis P."/>
            <person name="Goesmann A."/>
            <person name="Henrissat B."/>
            <person name="Duncan S.H."/>
            <person name="Flint H.J."/>
        </authorList>
    </citation>
    <scope>NUCLEOTIDE SEQUENCE</scope>
    <source>
        <strain evidence="3">CCM 7403</strain>
    </source>
</reference>
<feature type="transmembrane region" description="Helical" evidence="2">
    <location>
        <begin position="6"/>
        <end position="28"/>
    </location>
</feature>
<gene>
    <name evidence="4" type="ORF">E2C04_00860</name>
    <name evidence="3" type="ORF">GCM10007231_06140</name>
</gene>
<sequence length="55" mass="5929">MSTVSIVMMIISMLVLWGGLVLAIVLLLRNDRRTGHGADPGVGVRPGGEHFTRDL</sequence>
<keyword evidence="2" id="KW-1133">Transmembrane helix</keyword>
<protein>
    <submittedName>
        <fullName evidence="4">Methionine/alanine import family NSS transporter small subunit</fullName>
    </submittedName>
</protein>
<keyword evidence="2" id="KW-0812">Transmembrane</keyword>
<keyword evidence="2" id="KW-0472">Membrane</keyword>
<evidence type="ECO:0000313" key="6">
    <source>
        <dbReference type="Proteomes" id="UP000630594"/>
    </source>
</evidence>
<dbReference type="Pfam" id="PF16951">
    <property type="entry name" value="MaAIMP_sms"/>
    <property type="match status" value="1"/>
</dbReference>
<dbReference type="Proteomes" id="UP000297025">
    <property type="component" value="Chromosome"/>
</dbReference>
<evidence type="ECO:0000313" key="5">
    <source>
        <dbReference type="Proteomes" id="UP000297025"/>
    </source>
</evidence>
<evidence type="ECO:0000256" key="2">
    <source>
        <dbReference type="SAM" id="Phobius"/>
    </source>
</evidence>
<dbReference type="NCBIfam" id="NF033493">
    <property type="entry name" value="MetS_like_NSS"/>
    <property type="match status" value="1"/>
</dbReference>
<dbReference type="OrthoDB" id="6712920at2"/>
<dbReference type="RefSeq" id="WP_135831155.1">
    <property type="nucleotide sequence ID" value="NZ_BMCK01000001.1"/>
</dbReference>
<accession>A0A4P7U7Z4</accession>
<evidence type="ECO:0000313" key="4">
    <source>
        <dbReference type="EMBL" id="QCC76106.1"/>
    </source>
</evidence>
<name>A0A4P7U7Z4_9ACTN</name>
<proteinExistence type="predicted"/>
<organism evidence="4 5">
    <name type="scientific">Nocardioides daphniae</name>
    <dbReference type="NCBI Taxonomy" id="402297"/>
    <lineage>
        <taxon>Bacteria</taxon>
        <taxon>Bacillati</taxon>
        <taxon>Actinomycetota</taxon>
        <taxon>Actinomycetes</taxon>
        <taxon>Propionibacteriales</taxon>
        <taxon>Nocardioidaceae</taxon>
        <taxon>Nocardioides</taxon>
    </lineage>
</organism>
<feature type="region of interest" description="Disordered" evidence="1">
    <location>
        <begin position="36"/>
        <end position="55"/>
    </location>
</feature>
<reference evidence="4" key="4">
    <citation type="submission" date="2019-03" db="EMBL/GenBank/DDBJ databases">
        <authorList>
            <person name="Huang Y."/>
        </authorList>
    </citation>
    <scope>NUCLEOTIDE SEQUENCE</scope>
    <source>
        <strain evidence="4">JCM 16608</strain>
    </source>
</reference>
<reference evidence="3" key="5">
    <citation type="submission" date="2024-05" db="EMBL/GenBank/DDBJ databases">
        <authorList>
            <person name="Sun Q."/>
            <person name="Sedlacek I."/>
        </authorList>
    </citation>
    <scope>NUCLEOTIDE SEQUENCE</scope>
    <source>
        <strain evidence="3">CCM 7403</strain>
    </source>
</reference>
<reference evidence="6" key="3">
    <citation type="journal article" date="2019" name="Int. J. Syst. Evol. Microbiol.">
        <title>The Global Catalogue of Microorganisms (GCM) 10K type strain sequencing project: providing services to taxonomists for standard genome sequencing and annotation.</title>
        <authorList>
            <consortium name="The Broad Institute Genomics Platform"/>
            <consortium name="The Broad Institute Genome Sequencing Center for Infectious Disease"/>
            <person name="Wu L."/>
            <person name="Ma J."/>
        </authorList>
    </citation>
    <scope>NUCLEOTIDE SEQUENCE [LARGE SCALE GENOMIC DNA]</scope>
    <source>
        <strain evidence="6">CCM 7403</strain>
    </source>
</reference>
<reference evidence="4 5" key="1">
    <citation type="journal article" date="2008" name="Int. J. Syst. Evol. Microbiol.">
        <title>Nocardioides daphniae sp. nov., isolated from Daphnia cucullata (Crustacea: Cladocera).</title>
        <authorList>
            <person name="Toth E.M."/>
            <person name="Keki Z."/>
            <person name="Homonnay Z.G."/>
            <person name="Borsodi A.K."/>
            <person name="Marialigeti K."/>
            <person name="Schumann P."/>
        </authorList>
    </citation>
    <scope>NUCLEOTIDE SEQUENCE [LARGE SCALE GENOMIC DNA]</scope>
    <source>
        <strain evidence="4 5">JCM 16608</strain>
    </source>
</reference>
<dbReference type="Proteomes" id="UP000630594">
    <property type="component" value="Unassembled WGS sequence"/>
</dbReference>
<evidence type="ECO:0000313" key="3">
    <source>
        <dbReference type="EMBL" id="GGD10111.1"/>
    </source>
</evidence>
<keyword evidence="6" id="KW-1185">Reference proteome</keyword>
<evidence type="ECO:0000256" key="1">
    <source>
        <dbReference type="SAM" id="MobiDB-lite"/>
    </source>
</evidence>
<dbReference type="KEGG" id="ndp:E2C04_00860"/>
<dbReference type="EMBL" id="CP038462">
    <property type="protein sequence ID" value="QCC76106.1"/>
    <property type="molecule type" value="Genomic_DNA"/>
</dbReference>
<dbReference type="AlphaFoldDB" id="A0A4P7U7Z4"/>
<dbReference type="EMBL" id="BMCK01000001">
    <property type="protein sequence ID" value="GGD10111.1"/>
    <property type="molecule type" value="Genomic_DNA"/>
</dbReference>